<feature type="domain" description="(+)RNA virus helicase C-terminal" evidence="1">
    <location>
        <begin position="146"/>
        <end position="431"/>
    </location>
</feature>
<sequence>MVKKGTKVSEAMWQRKFNADKEELRKKVDGMKKDAAVDYLLGRIDMQREAEKLLGGNLPEETFSERAPVNRTETDFKKQQSADCKEPVKLGSDKFVGEDPLKLIAKAALEAGFSATGRVMKRFPADVFEKSKFIGMYDRYLMNLREKACCMEERKKVQSKLIQLRTLPPTTSFLAGTVTGVPGSGKSTLLKTIQKELPNSVCLLANKELKNDFAGVPAVFSVEEMLLSAVPSHFNVMLVDEYTLMQSAEILLLQRKIEARIVVLFGDREQGNTNKLTSPEWLHVPIIFSNDSSFRFGSQTAEFCREQGFNLQGQGQDDKVIKGEYEGEGEDTDVNLCFTEETRQDLLEVGVDAFLVENVQGKTFSSVSLFVREGDKFAYSNPHLRLVAITRHRRLLVLRADPEVWVSFMFATREGEQADTHCYGEEHCPNETQ</sequence>
<name>Q8B0Y6_9VIRU</name>
<evidence type="ECO:0000259" key="1">
    <source>
        <dbReference type="PROSITE" id="PS51657"/>
    </source>
</evidence>
<dbReference type="InterPro" id="IPR027351">
    <property type="entry name" value="(+)RNA_virus_helicase_core_dom"/>
</dbReference>
<dbReference type="Gene3D" id="3.40.50.300">
    <property type="entry name" value="P-loop containing nucleotide triphosphate hydrolases"/>
    <property type="match status" value="2"/>
</dbReference>
<proteinExistence type="predicted"/>
<dbReference type="GO" id="GO:0005524">
    <property type="term" value="F:ATP binding"/>
    <property type="evidence" value="ECO:0007669"/>
    <property type="project" value="InterPro"/>
</dbReference>
<organism evidence="2">
    <name type="scientific">Peanut clump virus N</name>
    <dbReference type="NCBI Taxonomy" id="188886"/>
    <lineage>
        <taxon>Viruses</taxon>
        <taxon>Riboviria</taxon>
        <taxon>Orthornavirae</taxon>
        <taxon>Kitrinoviricota</taxon>
        <taxon>Alsuviricetes</taxon>
        <taxon>Martellivirales</taxon>
        <taxon>Virgaviridae</taxon>
        <taxon>Pecluvirus</taxon>
        <taxon>Pecluvirus arachidis</taxon>
        <taxon>Peanut clump virus</taxon>
    </lineage>
</organism>
<dbReference type="Pfam" id="PF01443">
    <property type="entry name" value="Viral_helicase1"/>
    <property type="match status" value="1"/>
</dbReference>
<protein>
    <submittedName>
        <fullName evidence="2">p49</fullName>
    </submittedName>
</protein>
<reference evidence="2" key="1">
    <citation type="journal article" date="2003" name="Arch. Virol.">
        <title>Molecular diversity of RNA-2 genome segments in pecluviruses causing peanut clump disease in West Africa and India.</title>
        <authorList>
            <person name="Naidu R.A."/>
            <person name="Sawyer S."/>
            <person name="Deom C.M."/>
        </authorList>
    </citation>
    <scope>NUCLEOTIDE SEQUENCE</scope>
    <source>
        <strain evidence="2">N</strain>
    </source>
</reference>
<dbReference type="InterPro" id="IPR027417">
    <property type="entry name" value="P-loop_NTPase"/>
</dbReference>
<dbReference type="SMART" id="SM00382">
    <property type="entry name" value="AAA"/>
    <property type="match status" value="1"/>
</dbReference>
<evidence type="ECO:0000313" key="2">
    <source>
        <dbReference type="EMBL" id="AAO15509.1"/>
    </source>
</evidence>
<dbReference type="SUPFAM" id="SSF52540">
    <property type="entry name" value="P-loop containing nucleoside triphosphate hydrolases"/>
    <property type="match status" value="1"/>
</dbReference>
<dbReference type="InterPro" id="IPR003593">
    <property type="entry name" value="AAA+_ATPase"/>
</dbReference>
<dbReference type="PROSITE" id="PS51657">
    <property type="entry name" value="PSRV_HELICASE"/>
    <property type="match status" value="1"/>
</dbReference>
<accession>Q8B0Y6</accession>
<dbReference type="EMBL" id="AF447399">
    <property type="protein sequence ID" value="AAO15509.1"/>
    <property type="molecule type" value="Genomic_RNA"/>
</dbReference>